<dbReference type="GO" id="GO:0003700">
    <property type="term" value="F:DNA-binding transcription factor activity"/>
    <property type="evidence" value="ECO:0007669"/>
    <property type="project" value="InterPro"/>
</dbReference>
<dbReference type="InterPro" id="IPR036388">
    <property type="entry name" value="WH-like_DNA-bd_sf"/>
</dbReference>
<dbReference type="Gene3D" id="1.10.10.10">
    <property type="entry name" value="Winged helix-like DNA-binding domain superfamily/Winged helix DNA-binding domain"/>
    <property type="match status" value="1"/>
</dbReference>
<gene>
    <name evidence="5" type="ORF">EV213_104239</name>
</gene>
<comment type="function">
    <text evidence="1">Transcriptional repressor of xylose-utilizing enzymes.</text>
</comment>
<organism evidence="5 6">
    <name type="scientific">Aureibacillus halotolerans</name>
    <dbReference type="NCBI Taxonomy" id="1508390"/>
    <lineage>
        <taxon>Bacteria</taxon>
        <taxon>Bacillati</taxon>
        <taxon>Bacillota</taxon>
        <taxon>Bacilli</taxon>
        <taxon>Bacillales</taxon>
        <taxon>Bacillaceae</taxon>
        <taxon>Aureibacillus</taxon>
    </lineage>
</organism>
<reference evidence="5 6" key="1">
    <citation type="submission" date="2019-03" db="EMBL/GenBank/DDBJ databases">
        <title>Genomic Encyclopedia of Type Strains, Phase IV (KMG-IV): sequencing the most valuable type-strain genomes for metagenomic binning, comparative biology and taxonomic classification.</title>
        <authorList>
            <person name="Goeker M."/>
        </authorList>
    </citation>
    <scope>NUCLEOTIDE SEQUENCE [LARGE SCALE GENOMIC DNA]</scope>
    <source>
        <strain evidence="5 6">DSM 28697</strain>
    </source>
</reference>
<dbReference type="RefSeq" id="WP_133579831.1">
    <property type="nucleotide sequence ID" value="NZ_SNYJ01000004.1"/>
</dbReference>
<accession>A0A4R6U4X9</accession>
<evidence type="ECO:0000256" key="3">
    <source>
        <dbReference type="ARBA" id="ARBA00022629"/>
    </source>
</evidence>
<evidence type="ECO:0000313" key="5">
    <source>
        <dbReference type="EMBL" id="TDQ41241.1"/>
    </source>
</evidence>
<evidence type="ECO:0000259" key="4">
    <source>
        <dbReference type="Pfam" id="PF01047"/>
    </source>
</evidence>
<evidence type="ECO:0000313" key="6">
    <source>
        <dbReference type="Proteomes" id="UP000295632"/>
    </source>
</evidence>
<dbReference type="InterPro" id="IPR000835">
    <property type="entry name" value="HTH_MarR-typ"/>
</dbReference>
<dbReference type="InterPro" id="IPR043129">
    <property type="entry name" value="ATPase_NBD"/>
</dbReference>
<dbReference type="SUPFAM" id="SSF53067">
    <property type="entry name" value="Actin-like ATPase domain"/>
    <property type="match status" value="1"/>
</dbReference>
<dbReference type="InterPro" id="IPR049874">
    <property type="entry name" value="ROK_cs"/>
</dbReference>
<dbReference type="GO" id="GO:0016301">
    <property type="term" value="F:kinase activity"/>
    <property type="evidence" value="ECO:0007669"/>
    <property type="project" value="UniProtKB-KW"/>
</dbReference>
<dbReference type="PROSITE" id="PS01125">
    <property type="entry name" value="ROK"/>
    <property type="match status" value="1"/>
</dbReference>
<dbReference type="InterPro" id="IPR036390">
    <property type="entry name" value="WH_DNA-bd_sf"/>
</dbReference>
<dbReference type="Pfam" id="PF00480">
    <property type="entry name" value="ROK"/>
    <property type="match status" value="1"/>
</dbReference>
<dbReference type="InterPro" id="IPR000600">
    <property type="entry name" value="ROK"/>
</dbReference>
<dbReference type="PANTHER" id="PTHR18964:SF149">
    <property type="entry name" value="BIFUNCTIONAL UDP-N-ACETYLGLUCOSAMINE 2-EPIMERASE_N-ACETYLMANNOSAMINE KINASE"/>
    <property type="match status" value="1"/>
</dbReference>
<name>A0A4R6U4X9_9BACI</name>
<comment type="similarity">
    <text evidence="2">Belongs to the ROK (NagC/XylR) family.</text>
</comment>
<dbReference type="EMBL" id="SNYJ01000004">
    <property type="protein sequence ID" value="TDQ41241.1"/>
    <property type="molecule type" value="Genomic_DNA"/>
</dbReference>
<sequence length="399" mass="43852">MRRTGDLKLIQELNRSIILDEIRHHGPTSRTDISKKHQLSPTTVSSAVHELIQEGLVGESGVGYSSGGRKPRLVQFLPDQQCIIGVSLKKSSIRITEMNLEATVKREISEPIRCIGQPIIERLIALLTNFLSQTSCVENCAGIAVIVQGVVDADEGIIRLNSKLNLVNVPIKKMLEERFRMPVFVDNDTNAFILAEKNFNSLDSYKNMVYVTVGDGVGAGIIVNGDIYRGRSGGSGEFGHTSIDLHGDSCECGSRGCLENYVSWPVIHTRIFSSLSRGTSSKMLDMANGDVTKISLVHYRQALRENDPLAVSINDEVAQYLSVGLVNLVHLFNPEVVILGGELLIENASLFDQVATHLETQTLRTLADGMDVRLTTLGKEFEMLGAASVLLQEKFRFTL</sequence>
<keyword evidence="3" id="KW-0119">Carbohydrate metabolism</keyword>
<comment type="caution">
    <text evidence="5">The sequence shown here is derived from an EMBL/GenBank/DDBJ whole genome shotgun (WGS) entry which is preliminary data.</text>
</comment>
<dbReference type="OrthoDB" id="9796533at2"/>
<proteinExistence type="inferred from homology"/>
<keyword evidence="5" id="KW-0808">Transferase</keyword>
<dbReference type="Proteomes" id="UP000295632">
    <property type="component" value="Unassembled WGS sequence"/>
</dbReference>
<dbReference type="SUPFAM" id="SSF46785">
    <property type="entry name" value="Winged helix' DNA-binding domain"/>
    <property type="match status" value="1"/>
</dbReference>
<dbReference type="Pfam" id="PF01047">
    <property type="entry name" value="MarR"/>
    <property type="match status" value="1"/>
</dbReference>
<keyword evidence="3" id="KW-0859">Xylose metabolism</keyword>
<evidence type="ECO:0000256" key="2">
    <source>
        <dbReference type="ARBA" id="ARBA00006479"/>
    </source>
</evidence>
<feature type="domain" description="HTH marR-type" evidence="4">
    <location>
        <begin position="18"/>
        <end position="57"/>
    </location>
</feature>
<dbReference type="GO" id="GO:0042732">
    <property type="term" value="P:D-xylose metabolic process"/>
    <property type="evidence" value="ECO:0007669"/>
    <property type="project" value="UniProtKB-KW"/>
</dbReference>
<keyword evidence="5" id="KW-0418">Kinase</keyword>
<evidence type="ECO:0000256" key="1">
    <source>
        <dbReference type="ARBA" id="ARBA00002486"/>
    </source>
</evidence>
<dbReference type="PANTHER" id="PTHR18964">
    <property type="entry name" value="ROK (REPRESSOR, ORF, KINASE) FAMILY"/>
    <property type="match status" value="1"/>
</dbReference>
<protein>
    <submittedName>
        <fullName evidence="5">Putative NBD/HSP70 family sugar kinase</fullName>
    </submittedName>
</protein>
<dbReference type="AlphaFoldDB" id="A0A4R6U4X9"/>
<keyword evidence="6" id="KW-1185">Reference proteome</keyword>
<dbReference type="Gene3D" id="3.30.420.40">
    <property type="match status" value="2"/>
</dbReference>